<dbReference type="GO" id="GO:0007265">
    <property type="term" value="P:Ras protein signal transduction"/>
    <property type="evidence" value="ECO:0007669"/>
    <property type="project" value="TreeGrafter"/>
</dbReference>
<dbReference type="Proteomes" id="UP000759131">
    <property type="component" value="Unassembled WGS sequence"/>
</dbReference>
<dbReference type="SMART" id="SM00147">
    <property type="entry name" value="RasGEF"/>
    <property type="match status" value="1"/>
</dbReference>
<dbReference type="OrthoDB" id="21144at2759"/>
<evidence type="ECO:0000256" key="1">
    <source>
        <dbReference type="ARBA" id="ARBA00022658"/>
    </source>
</evidence>
<dbReference type="InterPro" id="IPR036964">
    <property type="entry name" value="RASGEF_cat_dom_sf"/>
</dbReference>
<organism evidence="5">
    <name type="scientific">Medioppia subpectinata</name>
    <dbReference type="NCBI Taxonomy" id="1979941"/>
    <lineage>
        <taxon>Eukaryota</taxon>
        <taxon>Metazoa</taxon>
        <taxon>Ecdysozoa</taxon>
        <taxon>Arthropoda</taxon>
        <taxon>Chelicerata</taxon>
        <taxon>Arachnida</taxon>
        <taxon>Acari</taxon>
        <taxon>Acariformes</taxon>
        <taxon>Sarcoptiformes</taxon>
        <taxon>Oribatida</taxon>
        <taxon>Brachypylina</taxon>
        <taxon>Oppioidea</taxon>
        <taxon>Oppiidae</taxon>
        <taxon>Medioppia</taxon>
    </lineage>
</organism>
<feature type="non-terminal residue" evidence="5">
    <location>
        <position position="438"/>
    </location>
</feature>
<feature type="domain" description="Ras-GEF" evidence="4">
    <location>
        <begin position="1"/>
        <end position="166"/>
    </location>
</feature>
<feature type="compositionally biased region" description="Low complexity" evidence="3">
    <location>
        <begin position="214"/>
        <end position="274"/>
    </location>
</feature>
<feature type="region of interest" description="Disordered" evidence="3">
    <location>
        <begin position="212"/>
        <end position="280"/>
    </location>
</feature>
<dbReference type="PROSITE" id="PS50009">
    <property type="entry name" value="RASGEF_CAT"/>
    <property type="match status" value="1"/>
</dbReference>
<evidence type="ECO:0000313" key="5">
    <source>
        <dbReference type="EMBL" id="CAD7634755.1"/>
    </source>
</evidence>
<sequence>QKRVKSVKQLIRVATACKQCQNFNSLFAILSGLSHQSVERQKHALWERMPSRAMQKLHKLYQLMDPSRNFHFFRQILRKSQSPVIPFFPLVKKDLSFIYLANETLVEESKQSLVNWEKMRLLALKVKEVQQMTHKSTTTVTTPTTRKTSTLSSTAAQTLKSALNDSKENSYRKMWEKQRMRKRVQHFLDSSFSSIICDENLLFEKSLECEPQPQSSASQRSSQTTLSSSQSSANNTAHNSAVMPSPTLSSHSSSPSLSSSTTNSSDVQSSSSQQRMRFGVRDDTGLRKLLALSSDISVVHNNHNTALRSLSHCNDSQTSLSSSLSSSSHFLSPHLLNSNYFLSEMSANRAPIAHSMSSHYMKQSLPQESSSVTSLRRLEQLQQMSRFSRDAFLPSFNDSTTVSSRQQRPIGRHVVPPTYDQTIQRMKKKFNQNEENVV</sequence>
<accession>A0A7R9L4H9</accession>
<keyword evidence="6" id="KW-1185">Reference proteome</keyword>
<evidence type="ECO:0000256" key="2">
    <source>
        <dbReference type="PROSITE-ProRule" id="PRU00168"/>
    </source>
</evidence>
<feature type="region of interest" description="Disordered" evidence="3">
    <location>
        <begin position="135"/>
        <end position="157"/>
    </location>
</feature>
<dbReference type="EMBL" id="OC869839">
    <property type="protein sequence ID" value="CAD7634755.1"/>
    <property type="molecule type" value="Genomic_DNA"/>
</dbReference>
<dbReference type="InterPro" id="IPR008937">
    <property type="entry name" value="Ras-like_GEF"/>
</dbReference>
<proteinExistence type="predicted"/>
<reference evidence="5" key="1">
    <citation type="submission" date="2020-11" db="EMBL/GenBank/DDBJ databases">
        <authorList>
            <person name="Tran Van P."/>
        </authorList>
    </citation>
    <scope>NUCLEOTIDE SEQUENCE</scope>
</reference>
<dbReference type="Pfam" id="PF00617">
    <property type="entry name" value="RasGEF"/>
    <property type="match status" value="1"/>
</dbReference>
<dbReference type="GO" id="GO:0016324">
    <property type="term" value="C:apical plasma membrane"/>
    <property type="evidence" value="ECO:0007669"/>
    <property type="project" value="TreeGrafter"/>
</dbReference>
<dbReference type="AlphaFoldDB" id="A0A7R9L4H9"/>
<dbReference type="PANTHER" id="PTHR23113">
    <property type="entry name" value="GUANINE NUCLEOTIDE EXCHANGE FACTOR"/>
    <property type="match status" value="1"/>
</dbReference>
<dbReference type="EMBL" id="CAJPIZ010015264">
    <property type="protein sequence ID" value="CAG2115185.1"/>
    <property type="molecule type" value="Genomic_DNA"/>
</dbReference>
<dbReference type="Gene3D" id="1.10.840.10">
    <property type="entry name" value="Ras guanine-nucleotide exchange factors catalytic domain"/>
    <property type="match status" value="1"/>
</dbReference>
<dbReference type="InterPro" id="IPR023578">
    <property type="entry name" value="Ras_GEF_dom_sf"/>
</dbReference>
<gene>
    <name evidence="5" type="ORF">OSB1V03_LOCUS15150</name>
</gene>
<dbReference type="GO" id="GO:0005085">
    <property type="term" value="F:guanyl-nucleotide exchange factor activity"/>
    <property type="evidence" value="ECO:0007669"/>
    <property type="project" value="UniProtKB-KW"/>
</dbReference>
<protein>
    <recommendedName>
        <fullName evidence="4">Ras-GEF domain-containing protein</fullName>
    </recommendedName>
</protein>
<evidence type="ECO:0000259" key="4">
    <source>
        <dbReference type="PROSITE" id="PS50009"/>
    </source>
</evidence>
<evidence type="ECO:0000313" key="6">
    <source>
        <dbReference type="Proteomes" id="UP000759131"/>
    </source>
</evidence>
<dbReference type="PANTHER" id="PTHR23113:SF249">
    <property type="entry name" value="RAP GUANINE NUCLEOTIDE EXCHANGE FACTOR 6"/>
    <property type="match status" value="1"/>
</dbReference>
<dbReference type="SUPFAM" id="SSF48366">
    <property type="entry name" value="Ras GEF"/>
    <property type="match status" value="1"/>
</dbReference>
<keyword evidence="1 2" id="KW-0344">Guanine-nucleotide releasing factor</keyword>
<name>A0A7R9L4H9_9ACAR</name>
<evidence type="ECO:0000256" key="3">
    <source>
        <dbReference type="SAM" id="MobiDB-lite"/>
    </source>
</evidence>
<dbReference type="InterPro" id="IPR001895">
    <property type="entry name" value="RASGEF_cat_dom"/>
</dbReference>